<sequence length="144" mass="16106">MDFWPLEGHKSTAVSSAEAINPRQNTPVSNFATVNNWAINLSSISVEAVIHFVSHNVTRSYSDAISDSRSASGIILGLQKWLMDTRIHGRFHFKTSFSHLPLRCLQSVDRSTLCGLRQCSCYRKLYSLQVGGGIDHNEPINHLH</sequence>
<dbReference type="EMBL" id="BPLR01016635">
    <property type="protein sequence ID" value="GIY85263.1"/>
    <property type="molecule type" value="Genomic_DNA"/>
</dbReference>
<keyword evidence="2" id="KW-1185">Reference proteome</keyword>
<comment type="caution">
    <text evidence="1">The sequence shown here is derived from an EMBL/GenBank/DDBJ whole genome shotgun (WGS) entry which is preliminary data.</text>
</comment>
<dbReference type="Proteomes" id="UP001054945">
    <property type="component" value="Unassembled WGS sequence"/>
</dbReference>
<evidence type="ECO:0000313" key="2">
    <source>
        <dbReference type="Proteomes" id="UP001054945"/>
    </source>
</evidence>
<protein>
    <submittedName>
        <fullName evidence="1">Uncharacterized protein</fullName>
    </submittedName>
</protein>
<reference evidence="1 2" key="1">
    <citation type="submission" date="2021-06" db="EMBL/GenBank/DDBJ databases">
        <title>Caerostris extrusa draft genome.</title>
        <authorList>
            <person name="Kono N."/>
            <person name="Arakawa K."/>
        </authorList>
    </citation>
    <scope>NUCLEOTIDE SEQUENCE [LARGE SCALE GENOMIC DNA]</scope>
</reference>
<accession>A0AAV4WUQ0</accession>
<name>A0AAV4WUQ0_CAEEX</name>
<proteinExistence type="predicted"/>
<dbReference type="AlphaFoldDB" id="A0AAV4WUQ0"/>
<organism evidence="1 2">
    <name type="scientific">Caerostris extrusa</name>
    <name type="common">Bark spider</name>
    <name type="synonym">Caerostris bankana</name>
    <dbReference type="NCBI Taxonomy" id="172846"/>
    <lineage>
        <taxon>Eukaryota</taxon>
        <taxon>Metazoa</taxon>
        <taxon>Ecdysozoa</taxon>
        <taxon>Arthropoda</taxon>
        <taxon>Chelicerata</taxon>
        <taxon>Arachnida</taxon>
        <taxon>Araneae</taxon>
        <taxon>Araneomorphae</taxon>
        <taxon>Entelegynae</taxon>
        <taxon>Araneoidea</taxon>
        <taxon>Araneidae</taxon>
        <taxon>Caerostris</taxon>
    </lineage>
</organism>
<evidence type="ECO:0000313" key="1">
    <source>
        <dbReference type="EMBL" id="GIY85263.1"/>
    </source>
</evidence>
<gene>
    <name evidence="1" type="ORF">CEXT_211</name>
</gene>